<evidence type="ECO:0000313" key="8">
    <source>
        <dbReference type="EMBL" id="MBB4285829.1"/>
    </source>
</evidence>
<feature type="transmembrane region" description="Helical" evidence="6">
    <location>
        <begin position="270"/>
        <end position="289"/>
    </location>
</feature>
<keyword evidence="4 6" id="KW-0472">Membrane</keyword>
<evidence type="ECO:0000259" key="7">
    <source>
        <dbReference type="Pfam" id="PF04932"/>
    </source>
</evidence>
<feature type="transmembrane region" description="Helical" evidence="6">
    <location>
        <begin position="361"/>
        <end position="379"/>
    </location>
</feature>
<reference evidence="8 9" key="1">
    <citation type="submission" date="2020-08" db="EMBL/GenBank/DDBJ databases">
        <title>Genome sequencing of Purple Non-Sulfur Bacteria from various extreme environments.</title>
        <authorList>
            <person name="Mayer M."/>
        </authorList>
    </citation>
    <scope>NUCLEOTIDE SEQUENCE [LARGE SCALE GENOMIC DNA]</scope>
    <source>
        <strain evidence="8 9">JA135</strain>
    </source>
</reference>
<feature type="transmembrane region" description="Helical" evidence="6">
    <location>
        <begin position="151"/>
        <end position="169"/>
    </location>
</feature>
<dbReference type="RefSeq" id="WP_184433713.1">
    <property type="nucleotide sequence ID" value="NZ_JACIGI010000010.1"/>
</dbReference>
<dbReference type="InterPro" id="IPR051533">
    <property type="entry name" value="WaaL-like"/>
</dbReference>
<evidence type="ECO:0000256" key="4">
    <source>
        <dbReference type="ARBA" id="ARBA00023136"/>
    </source>
</evidence>
<feature type="transmembrane region" description="Helical" evidence="6">
    <location>
        <begin position="42"/>
        <end position="60"/>
    </location>
</feature>
<keyword evidence="3 6" id="KW-1133">Transmembrane helix</keyword>
<feature type="transmembrane region" description="Helical" evidence="6">
    <location>
        <begin position="72"/>
        <end position="90"/>
    </location>
</feature>
<name>A0A7W6RYZ0_9PROT</name>
<dbReference type="GO" id="GO:0016020">
    <property type="term" value="C:membrane"/>
    <property type="evidence" value="ECO:0007669"/>
    <property type="project" value="UniProtKB-SubCell"/>
</dbReference>
<evidence type="ECO:0000256" key="2">
    <source>
        <dbReference type="ARBA" id="ARBA00022692"/>
    </source>
</evidence>
<comment type="subcellular location">
    <subcellularLocation>
        <location evidence="1">Membrane</location>
        <topology evidence="1">Multi-pass membrane protein</topology>
    </subcellularLocation>
</comment>
<comment type="caution">
    <text evidence="8">The sequence shown here is derived from an EMBL/GenBank/DDBJ whole genome shotgun (WGS) entry which is preliminary data.</text>
</comment>
<evidence type="ECO:0000313" key="9">
    <source>
        <dbReference type="Proteomes" id="UP000555728"/>
    </source>
</evidence>
<dbReference type="InterPro" id="IPR007016">
    <property type="entry name" value="O-antigen_ligase-rel_domated"/>
</dbReference>
<dbReference type="Pfam" id="PF04932">
    <property type="entry name" value="Wzy_C"/>
    <property type="match status" value="1"/>
</dbReference>
<evidence type="ECO:0000256" key="3">
    <source>
        <dbReference type="ARBA" id="ARBA00022989"/>
    </source>
</evidence>
<evidence type="ECO:0000256" key="6">
    <source>
        <dbReference type="SAM" id="Phobius"/>
    </source>
</evidence>
<feature type="domain" description="O-antigen ligase-related" evidence="7">
    <location>
        <begin position="229"/>
        <end position="369"/>
    </location>
</feature>
<feature type="region of interest" description="Disordered" evidence="5">
    <location>
        <begin position="431"/>
        <end position="452"/>
    </location>
</feature>
<gene>
    <name evidence="8" type="ORF">GGD88_001549</name>
</gene>
<dbReference type="Proteomes" id="UP000555728">
    <property type="component" value="Unassembled WGS sequence"/>
</dbReference>
<dbReference type="AlphaFoldDB" id="A0A7W6RYZ0"/>
<keyword evidence="9" id="KW-1185">Reference proteome</keyword>
<keyword evidence="2 6" id="KW-0812">Transmembrane</keyword>
<proteinExistence type="predicted"/>
<dbReference type="PANTHER" id="PTHR37422:SF23">
    <property type="entry name" value="TEICHURONIC ACID BIOSYNTHESIS PROTEIN TUAE"/>
    <property type="match status" value="1"/>
</dbReference>
<dbReference type="PANTHER" id="PTHR37422">
    <property type="entry name" value="TEICHURONIC ACID BIOSYNTHESIS PROTEIN TUAE"/>
    <property type="match status" value="1"/>
</dbReference>
<sequence length="452" mass="46515">MAPPRIRLPVLRADRPPGPPRLVPLAAILVWAPLPLASNRPWSTALLLLLLFALAAWSAMRGDRPPPTRAGACAFTLAGIAVTWALVQAAPGLGTALPHWQDLAALTGRPPWGALSLTPVSTVEGTLRLIGYGTAAWLGAAVLGPPAARLGLMRVLAAGTAGLAIYALADLLSGSHRIGWIDKWIYQDVATATFVNRNAWCVYAGLGAAAALVAAGAAVTRQRRRLWQAAAALTLVAALLSESRWGLVSVAAGLGTLALLRPGRPPWRALAAGGTALLAAPLGLAALGWDRLLARLDPVLVLGDLRWDLYRVTLEAIAAAPWTGHGLGSYPVLYHHIRDAALAEALVLEAHSVPLELLAELGIPAALALMGAYVVLVAAAVRRARRHGDPVARLAAAAGVMAGLHGLLDFSMQTPALAVTVLVLLGAGATPSTPPGPARSPAPAAPAPPPGP</sequence>
<feature type="transmembrane region" description="Helical" evidence="6">
    <location>
        <begin position="125"/>
        <end position="144"/>
    </location>
</feature>
<evidence type="ECO:0000256" key="5">
    <source>
        <dbReference type="SAM" id="MobiDB-lite"/>
    </source>
</evidence>
<evidence type="ECO:0000256" key="1">
    <source>
        <dbReference type="ARBA" id="ARBA00004141"/>
    </source>
</evidence>
<dbReference type="EMBL" id="JACIGI010000010">
    <property type="protein sequence ID" value="MBB4285829.1"/>
    <property type="molecule type" value="Genomic_DNA"/>
</dbReference>
<accession>A0A7W6RYZ0</accession>
<feature type="transmembrane region" description="Helical" evidence="6">
    <location>
        <begin position="200"/>
        <end position="219"/>
    </location>
</feature>
<feature type="compositionally biased region" description="Pro residues" evidence="5">
    <location>
        <begin position="432"/>
        <end position="452"/>
    </location>
</feature>
<protein>
    <recommendedName>
        <fullName evidence="7">O-antigen ligase-related domain-containing protein</fullName>
    </recommendedName>
</protein>
<organism evidence="8 9">
    <name type="scientific">Roseospira goensis</name>
    <dbReference type="NCBI Taxonomy" id="391922"/>
    <lineage>
        <taxon>Bacteria</taxon>
        <taxon>Pseudomonadati</taxon>
        <taxon>Pseudomonadota</taxon>
        <taxon>Alphaproteobacteria</taxon>
        <taxon>Rhodospirillales</taxon>
        <taxon>Rhodospirillaceae</taxon>
        <taxon>Roseospira</taxon>
    </lineage>
</organism>